<feature type="region of interest" description="Disordered" evidence="2">
    <location>
        <begin position="1"/>
        <end position="29"/>
    </location>
</feature>
<dbReference type="EMBL" id="JBBJCI010000366">
    <property type="protein sequence ID" value="KAK7232812.1"/>
    <property type="molecule type" value="Genomic_DNA"/>
</dbReference>
<evidence type="ECO:0000256" key="2">
    <source>
        <dbReference type="SAM" id="MobiDB-lite"/>
    </source>
</evidence>
<organism evidence="3 4">
    <name type="scientific">Aureococcus anophagefferens</name>
    <name type="common">Harmful bloom alga</name>
    <dbReference type="NCBI Taxonomy" id="44056"/>
    <lineage>
        <taxon>Eukaryota</taxon>
        <taxon>Sar</taxon>
        <taxon>Stramenopiles</taxon>
        <taxon>Ochrophyta</taxon>
        <taxon>Pelagophyceae</taxon>
        <taxon>Pelagomonadales</taxon>
        <taxon>Pelagomonadaceae</taxon>
        <taxon>Aureococcus</taxon>
    </lineage>
</organism>
<evidence type="ECO:0000313" key="3">
    <source>
        <dbReference type="EMBL" id="KAK7232812.1"/>
    </source>
</evidence>
<dbReference type="Proteomes" id="UP001363151">
    <property type="component" value="Unassembled WGS sequence"/>
</dbReference>
<keyword evidence="1" id="KW-0175">Coiled coil</keyword>
<proteinExistence type="predicted"/>
<accession>A0ABR1FL62</accession>
<feature type="compositionally biased region" description="Basic and acidic residues" evidence="2">
    <location>
        <begin position="1"/>
        <end position="16"/>
    </location>
</feature>
<evidence type="ECO:0000256" key="1">
    <source>
        <dbReference type="SAM" id="Coils"/>
    </source>
</evidence>
<keyword evidence="4" id="KW-1185">Reference proteome</keyword>
<feature type="coiled-coil region" evidence="1">
    <location>
        <begin position="126"/>
        <end position="170"/>
    </location>
</feature>
<protein>
    <recommendedName>
        <fullName evidence="5">Cilia- and flagella-associated protein 157</fullName>
    </recommendedName>
</protein>
<sequence>MSSKKVDGEGEEKASPEDGAYEEPDEEVEGMKAALTAAQREDLKAELEHEIAQLTIKNIALKEKIGKVEKEMTEGITSREAVIAGESETTKTMNEDAAALDADARLEQDALAAALAARTAAKANAVAESRARVESLRAKLEDLRAFQRDHDRLLREMADVQTRQDAFEAQHAKKVQSTTATMEANAVRWAGEMESRRLAATTNLQAKIERDVFTQYHTIQNEHSRMKTELGRAPAYQQHRMKLIAAANEHQLRRTRVLEAKIASERKLQDVMSRCIRYHRRVIGRNRGSTVSLPGQDKSDSTSLLTRVTGGGSLAIDNGPDSFAPPEEGDDLSLGERSSTVQSFLGRPARPSGKASTPPIKHRNRNVFLGFAPRDQLHRRPFDSPDDGGPGIA</sequence>
<comment type="caution">
    <text evidence="3">The sequence shown here is derived from an EMBL/GenBank/DDBJ whole genome shotgun (WGS) entry which is preliminary data.</text>
</comment>
<feature type="region of interest" description="Disordered" evidence="2">
    <location>
        <begin position="287"/>
        <end position="393"/>
    </location>
</feature>
<feature type="compositionally biased region" description="Acidic residues" evidence="2">
    <location>
        <begin position="19"/>
        <end position="28"/>
    </location>
</feature>
<evidence type="ECO:0000313" key="4">
    <source>
        <dbReference type="Proteomes" id="UP001363151"/>
    </source>
</evidence>
<reference evidence="3 4" key="1">
    <citation type="submission" date="2024-03" db="EMBL/GenBank/DDBJ databases">
        <title>Aureococcus anophagefferens CCMP1851 and Kratosvirus quantuckense: Draft genome of a second virus-susceptible host strain in the model system.</title>
        <authorList>
            <person name="Chase E."/>
            <person name="Truchon A.R."/>
            <person name="Schepens W."/>
            <person name="Wilhelm S.W."/>
        </authorList>
    </citation>
    <scope>NUCLEOTIDE SEQUENCE [LARGE SCALE GENOMIC DNA]</scope>
    <source>
        <strain evidence="3 4">CCMP1851</strain>
    </source>
</reference>
<feature type="coiled-coil region" evidence="1">
    <location>
        <begin position="37"/>
        <end position="71"/>
    </location>
</feature>
<gene>
    <name evidence="3" type="ORF">SO694_000372126</name>
</gene>
<name>A0ABR1FL62_AURAN</name>
<evidence type="ECO:0008006" key="5">
    <source>
        <dbReference type="Google" id="ProtNLM"/>
    </source>
</evidence>